<dbReference type="EMBL" id="CABL01000016">
    <property type="protein sequence ID" value="CBH75748.1"/>
    <property type="molecule type" value="Genomic_DNA"/>
</dbReference>
<reference evidence="1" key="1">
    <citation type="submission" date="2009-10" db="EMBL/GenBank/DDBJ databases">
        <title>Diversity of trophic interactions inside an arsenic-rich microbial ecosystem.</title>
        <authorList>
            <person name="Bertin P.N."/>
            <person name="Heinrich-Salmeron A."/>
            <person name="Pelletier E."/>
            <person name="Goulhen-Chollet F."/>
            <person name="Arsene-Ploetze F."/>
            <person name="Gallien S."/>
            <person name="Calteau A."/>
            <person name="Vallenet D."/>
            <person name="Casiot C."/>
            <person name="Chane-Woon-Ming B."/>
            <person name="Giloteaux L."/>
            <person name="Barakat M."/>
            <person name="Bonnefoy V."/>
            <person name="Bruneel O."/>
            <person name="Chandler M."/>
            <person name="Cleiss J."/>
            <person name="Duran R."/>
            <person name="Elbaz-Poulichet F."/>
            <person name="Fonknechten N."/>
            <person name="Lauga B."/>
            <person name="Mornico D."/>
            <person name="Ortet P."/>
            <person name="Schaeffer C."/>
            <person name="Siguier P."/>
            <person name="Alexander Thil Smith A."/>
            <person name="Van Dorsselaer A."/>
            <person name="Weissenbach J."/>
            <person name="Medigue C."/>
            <person name="Le Paslier D."/>
        </authorList>
    </citation>
    <scope>NUCLEOTIDE SEQUENCE</scope>
</reference>
<proteinExistence type="predicted"/>
<name>E6PH10_9ZZZZ</name>
<comment type="caution">
    <text evidence="1">The sequence shown here is derived from an EMBL/GenBank/DDBJ whole genome shotgun (WGS) entry which is preliminary data.</text>
</comment>
<evidence type="ECO:0000313" key="1">
    <source>
        <dbReference type="EMBL" id="CBH75748.1"/>
    </source>
</evidence>
<gene>
    <name evidence="1" type="ORF">CARN1_1146</name>
</gene>
<accession>E6PH10</accession>
<organism evidence="1">
    <name type="scientific">mine drainage metagenome</name>
    <dbReference type="NCBI Taxonomy" id="410659"/>
    <lineage>
        <taxon>unclassified sequences</taxon>
        <taxon>metagenomes</taxon>
        <taxon>ecological metagenomes</taxon>
    </lineage>
</organism>
<protein>
    <submittedName>
        <fullName evidence="1">Uncharacterized protein</fullName>
    </submittedName>
</protein>
<dbReference type="AlphaFoldDB" id="E6PH10"/>
<sequence>MEDTLRDLDHCLAAKGGGSVKHIFERLGSFLNLILNRKHLNDILAIYCRAARQIIDRHREIRHLERKPRCNSQKSATSIGNRRALVEHRVPELVFLDIVCLGFGQLCSDSERECDPAHETRLLVAS</sequence>